<sequence>MDFPKSSLEPATDRIERSSIPAESDDINSHAANTPRFSSLDVFAVLISSLVYIPCVIMIASLAIGPLTQQSSGTQPCVQTIKGARASIPYSLMALPHFRKSAGLWVLEPGISAKISNACSAAPRNTTLLTQGCTTGNCSFPVTPQGHPLSTRGTCSKCVDTTRSITKVIKDSSASVMLPNGQIVGPHTGTLPIGTVALGTDAGIKYASSILDDDFIAAINISSLQSSVMGMTVEGCELSDDAPKSCTRPSSLNFTFDGLP</sequence>
<dbReference type="AlphaFoldDB" id="A0A9P4V309"/>
<keyword evidence="2" id="KW-0812">Transmembrane</keyword>
<gene>
    <name evidence="3" type="ORF">EJ04DRAFT_520770</name>
</gene>
<evidence type="ECO:0000256" key="2">
    <source>
        <dbReference type="SAM" id="Phobius"/>
    </source>
</evidence>
<feature type="transmembrane region" description="Helical" evidence="2">
    <location>
        <begin position="42"/>
        <end position="64"/>
    </location>
</feature>
<keyword evidence="4" id="KW-1185">Reference proteome</keyword>
<accession>A0A9P4V309</accession>
<keyword evidence="2" id="KW-0472">Membrane</keyword>
<name>A0A9P4V309_9PLEO</name>
<dbReference type="Proteomes" id="UP000799444">
    <property type="component" value="Unassembled WGS sequence"/>
</dbReference>
<reference evidence="3" key="1">
    <citation type="journal article" date="2020" name="Stud. Mycol.">
        <title>101 Dothideomycetes genomes: a test case for predicting lifestyles and emergence of pathogens.</title>
        <authorList>
            <person name="Haridas S."/>
            <person name="Albert R."/>
            <person name="Binder M."/>
            <person name="Bloem J."/>
            <person name="Labutti K."/>
            <person name="Salamov A."/>
            <person name="Andreopoulos B."/>
            <person name="Baker S."/>
            <person name="Barry K."/>
            <person name="Bills G."/>
            <person name="Bluhm B."/>
            <person name="Cannon C."/>
            <person name="Castanera R."/>
            <person name="Culley D."/>
            <person name="Daum C."/>
            <person name="Ezra D."/>
            <person name="Gonzalez J."/>
            <person name="Henrissat B."/>
            <person name="Kuo A."/>
            <person name="Liang C."/>
            <person name="Lipzen A."/>
            <person name="Lutzoni F."/>
            <person name="Magnuson J."/>
            <person name="Mondo S."/>
            <person name="Nolan M."/>
            <person name="Ohm R."/>
            <person name="Pangilinan J."/>
            <person name="Park H.-J."/>
            <person name="Ramirez L."/>
            <person name="Alfaro M."/>
            <person name="Sun H."/>
            <person name="Tritt A."/>
            <person name="Yoshinaga Y."/>
            <person name="Zwiers L.-H."/>
            <person name="Turgeon B."/>
            <person name="Goodwin S."/>
            <person name="Spatafora J."/>
            <person name="Crous P."/>
            <person name="Grigoriev I."/>
        </authorList>
    </citation>
    <scope>NUCLEOTIDE SEQUENCE</scope>
    <source>
        <strain evidence="3">CBS 125425</strain>
    </source>
</reference>
<dbReference type="EMBL" id="ML996112">
    <property type="protein sequence ID" value="KAF2737997.1"/>
    <property type="molecule type" value="Genomic_DNA"/>
</dbReference>
<comment type="caution">
    <text evidence="3">The sequence shown here is derived from an EMBL/GenBank/DDBJ whole genome shotgun (WGS) entry which is preliminary data.</text>
</comment>
<dbReference type="OrthoDB" id="5242705at2759"/>
<organism evidence="3 4">
    <name type="scientific">Polyplosphaeria fusca</name>
    <dbReference type="NCBI Taxonomy" id="682080"/>
    <lineage>
        <taxon>Eukaryota</taxon>
        <taxon>Fungi</taxon>
        <taxon>Dikarya</taxon>
        <taxon>Ascomycota</taxon>
        <taxon>Pezizomycotina</taxon>
        <taxon>Dothideomycetes</taxon>
        <taxon>Pleosporomycetidae</taxon>
        <taxon>Pleosporales</taxon>
        <taxon>Tetraplosphaeriaceae</taxon>
        <taxon>Polyplosphaeria</taxon>
    </lineage>
</organism>
<proteinExistence type="predicted"/>
<protein>
    <submittedName>
        <fullName evidence="3">Uncharacterized protein</fullName>
    </submittedName>
</protein>
<keyword evidence="2" id="KW-1133">Transmembrane helix</keyword>
<feature type="region of interest" description="Disordered" evidence="1">
    <location>
        <begin position="1"/>
        <end position="28"/>
    </location>
</feature>
<evidence type="ECO:0000256" key="1">
    <source>
        <dbReference type="SAM" id="MobiDB-lite"/>
    </source>
</evidence>
<evidence type="ECO:0000313" key="3">
    <source>
        <dbReference type="EMBL" id="KAF2737997.1"/>
    </source>
</evidence>
<evidence type="ECO:0000313" key="4">
    <source>
        <dbReference type="Proteomes" id="UP000799444"/>
    </source>
</evidence>